<dbReference type="SUPFAM" id="SSF56300">
    <property type="entry name" value="Metallo-dependent phosphatases"/>
    <property type="match status" value="1"/>
</dbReference>
<name>A0A7J0BXX4_9BACT</name>
<dbReference type="GO" id="GO:0016791">
    <property type="term" value="F:phosphatase activity"/>
    <property type="evidence" value="ECO:0007669"/>
    <property type="project" value="TreeGrafter"/>
</dbReference>
<dbReference type="InterPro" id="IPR029052">
    <property type="entry name" value="Metallo-depent_PP-like"/>
</dbReference>
<accession>A0A7J0BXX4</accession>
<evidence type="ECO:0000256" key="2">
    <source>
        <dbReference type="RuleBase" id="RU362039"/>
    </source>
</evidence>
<dbReference type="GO" id="GO:0005737">
    <property type="term" value="C:cytoplasm"/>
    <property type="evidence" value="ECO:0007669"/>
    <property type="project" value="TreeGrafter"/>
</dbReference>
<dbReference type="EC" id="3.1.4.-" evidence="2"/>
<comment type="caution">
    <text evidence="4">The sequence shown here is derived from an EMBL/GenBank/DDBJ whole genome shotgun (WGS) entry which is preliminary data.</text>
</comment>
<dbReference type="AlphaFoldDB" id="A0A7J0BXX4"/>
<evidence type="ECO:0000313" key="5">
    <source>
        <dbReference type="Proteomes" id="UP000503820"/>
    </source>
</evidence>
<comment type="cofactor">
    <cofactor evidence="2">
        <name>a divalent metal cation</name>
        <dbReference type="ChEBI" id="CHEBI:60240"/>
    </cofactor>
</comment>
<organism evidence="4 5">
    <name type="scientific">Desulfovibrio psychrotolerans</name>
    <dbReference type="NCBI Taxonomy" id="415242"/>
    <lineage>
        <taxon>Bacteria</taxon>
        <taxon>Pseudomonadati</taxon>
        <taxon>Thermodesulfobacteriota</taxon>
        <taxon>Desulfovibrionia</taxon>
        <taxon>Desulfovibrionales</taxon>
        <taxon>Desulfovibrionaceae</taxon>
        <taxon>Desulfovibrio</taxon>
    </lineage>
</organism>
<keyword evidence="5" id="KW-1185">Reference proteome</keyword>
<dbReference type="Pfam" id="PF12850">
    <property type="entry name" value="Metallophos_2"/>
    <property type="match status" value="1"/>
</dbReference>
<evidence type="ECO:0000259" key="3">
    <source>
        <dbReference type="Pfam" id="PF12850"/>
    </source>
</evidence>
<sequence>MVQAIRLGVISDAHGNIAALMQCLRYMQTRSVDSVLFLGDAVGYFPHAGAVTRLLMRHNAQCVMGNHDAMLLGRLPLPPDKDALYGLKRIGTPVSGSWQRHIERVGPERTLEIAGVRLLLVHGTPGAPLEGYGHDIGDLVSDKDVDCILTGHTHRPHLHHTERALLLNPGSCGLPRDRGDLLSLAILDLPSLSAEIIRLPFACSDRLRQQAHPLVRACLDRRPPAFAGTIKEFP</sequence>
<dbReference type="InterPro" id="IPR024654">
    <property type="entry name" value="Calcineurin-like_PHP_lpxH"/>
</dbReference>
<dbReference type="EMBL" id="BLVP01000043">
    <property type="protein sequence ID" value="GFM38548.1"/>
    <property type="molecule type" value="Genomic_DNA"/>
</dbReference>
<dbReference type="PANTHER" id="PTHR42850:SF2">
    <property type="entry name" value="BLL5683 PROTEIN"/>
    <property type="match status" value="1"/>
</dbReference>
<dbReference type="InterPro" id="IPR011152">
    <property type="entry name" value="Pesterase_MJ0912"/>
</dbReference>
<dbReference type="InterPro" id="IPR000979">
    <property type="entry name" value="Phosphodiesterase_MJ0936/Vps29"/>
</dbReference>
<proteinExistence type="inferred from homology"/>
<protein>
    <recommendedName>
        <fullName evidence="2">Phosphoesterase</fullName>
        <ecNumber evidence="2">3.1.4.-</ecNumber>
    </recommendedName>
</protein>
<gene>
    <name evidence="4" type="ORF">DSM19430T_32320</name>
</gene>
<dbReference type="Proteomes" id="UP000503820">
    <property type="component" value="Unassembled WGS sequence"/>
</dbReference>
<dbReference type="NCBIfam" id="TIGR00040">
    <property type="entry name" value="yfcE"/>
    <property type="match status" value="1"/>
</dbReference>
<evidence type="ECO:0000256" key="1">
    <source>
        <dbReference type="ARBA" id="ARBA00008950"/>
    </source>
</evidence>
<keyword evidence="2" id="KW-0479">Metal-binding</keyword>
<dbReference type="InterPro" id="IPR050126">
    <property type="entry name" value="Ap4A_hydrolase"/>
</dbReference>
<comment type="similarity">
    <text evidence="1 2">Belongs to the metallophosphoesterase superfamily. YfcE family.</text>
</comment>
<feature type="domain" description="Calcineurin-like phosphoesterase" evidence="3">
    <location>
        <begin position="6"/>
        <end position="189"/>
    </location>
</feature>
<dbReference type="GO" id="GO:0046872">
    <property type="term" value="F:metal ion binding"/>
    <property type="evidence" value="ECO:0007669"/>
    <property type="project" value="UniProtKB-KW"/>
</dbReference>
<dbReference type="Gene3D" id="3.60.21.10">
    <property type="match status" value="1"/>
</dbReference>
<evidence type="ECO:0000313" key="4">
    <source>
        <dbReference type="EMBL" id="GFM38548.1"/>
    </source>
</evidence>
<reference evidence="4 5" key="1">
    <citation type="submission" date="2020-05" db="EMBL/GenBank/DDBJ databases">
        <title>Draft genome sequence of Desulfovibrio psychrotolerans JS1T.</title>
        <authorList>
            <person name="Ueno A."/>
            <person name="Tamazawa S."/>
            <person name="Tamamura S."/>
            <person name="Murakami T."/>
            <person name="Kiyama T."/>
            <person name="Inomata H."/>
            <person name="Amano Y."/>
            <person name="Miyakawa K."/>
            <person name="Tamaki H."/>
            <person name="Naganuma T."/>
            <person name="Kaneko K."/>
        </authorList>
    </citation>
    <scope>NUCLEOTIDE SEQUENCE [LARGE SCALE GENOMIC DNA]</scope>
    <source>
        <strain evidence="4 5">JS1</strain>
    </source>
</reference>
<dbReference type="PIRSF" id="PIRSF000883">
    <property type="entry name" value="Pesterase_MJ0912"/>
    <property type="match status" value="1"/>
</dbReference>
<dbReference type="RefSeq" id="WP_174411159.1">
    <property type="nucleotide sequence ID" value="NZ_BLVP01000043.1"/>
</dbReference>
<dbReference type="PANTHER" id="PTHR42850">
    <property type="entry name" value="METALLOPHOSPHOESTERASE"/>
    <property type="match status" value="1"/>
</dbReference>